<evidence type="ECO:0000256" key="2">
    <source>
        <dbReference type="ARBA" id="ARBA00008767"/>
    </source>
</evidence>
<dbReference type="PANTHER" id="PTHR46469:SF1">
    <property type="entry name" value="TRANSCRIPTION INITIATION FACTOR TFIID SUBUNIT 8"/>
    <property type="match status" value="1"/>
</dbReference>
<evidence type="ECO:0000256" key="1">
    <source>
        <dbReference type="ARBA" id="ARBA00004123"/>
    </source>
</evidence>
<proteinExistence type="inferred from homology"/>
<evidence type="ECO:0000256" key="4">
    <source>
        <dbReference type="ARBA" id="ARBA00023015"/>
    </source>
</evidence>
<protein>
    <recommendedName>
        <fullName evidence="3">Transcription initiation factor TFIID subunit 8</fullName>
    </recommendedName>
</protein>
<dbReference type="AlphaFoldDB" id="A0AAF0DW68"/>
<dbReference type="EMBL" id="CP119952">
    <property type="protein sequence ID" value="WFC95109.1"/>
    <property type="molecule type" value="Genomic_DNA"/>
</dbReference>
<reference evidence="9" key="1">
    <citation type="submission" date="2023-03" db="EMBL/GenBank/DDBJ databases">
        <title>Mating type loci evolution in Malassezia.</title>
        <authorList>
            <person name="Coelho M.A."/>
        </authorList>
    </citation>
    <scope>NUCLEOTIDE SEQUENCE</scope>
    <source>
        <strain evidence="9">CBS 14135</strain>
    </source>
</reference>
<name>A0AAF0DW68_9BASI</name>
<evidence type="ECO:0000313" key="10">
    <source>
        <dbReference type="Proteomes" id="UP001216638"/>
    </source>
</evidence>
<keyword evidence="6" id="KW-0539">Nucleus</keyword>
<gene>
    <name evidence="9" type="ORF">MBRA1_001752</name>
</gene>
<keyword evidence="4" id="KW-0805">Transcription regulation</keyword>
<feature type="compositionally biased region" description="Low complexity" evidence="7">
    <location>
        <begin position="257"/>
        <end position="278"/>
    </location>
</feature>
<evidence type="ECO:0000256" key="6">
    <source>
        <dbReference type="ARBA" id="ARBA00023242"/>
    </source>
</evidence>
<comment type="similarity">
    <text evidence="2">Belongs to the TAF8 family.</text>
</comment>
<dbReference type="Proteomes" id="UP001216638">
    <property type="component" value="Chromosome 2"/>
</dbReference>
<feature type="domain" description="Transcription factor TFIID subunit 8 C-terminal" evidence="8">
    <location>
        <begin position="143"/>
        <end position="193"/>
    </location>
</feature>
<feature type="region of interest" description="Disordered" evidence="7">
    <location>
        <begin position="102"/>
        <end position="132"/>
    </location>
</feature>
<evidence type="ECO:0000313" key="9">
    <source>
        <dbReference type="EMBL" id="WFC95109.1"/>
    </source>
</evidence>
<dbReference type="InterPro" id="IPR019473">
    <property type="entry name" value="TFIID_su8_C"/>
</dbReference>
<keyword evidence="5" id="KW-0804">Transcription</keyword>
<dbReference type="Pfam" id="PF10406">
    <property type="entry name" value="TAF8_C"/>
    <property type="match status" value="1"/>
</dbReference>
<dbReference type="CDD" id="cd08049">
    <property type="entry name" value="TAF8"/>
    <property type="match status" value="1"/>
</dbReference>
<dbReference type="PANTHER" id="PTHR46469">
    <property type="entry name" value="TRANSCRIPTION INITIATION FACTOR TFIID SUBUNIT 8"/>
    <property type="match status" value="1"/>
</dbReference>
<comment type="subcellular location">
    <subcellularLocation>
        <location evidence="1">Nucleus</location>
    </subcellularLocation>
</comment>
<evidence type="ECO:0000259" key="8">
    <source>
        <dbReference type="Pfam" id="PF10406"/>
    </source>
</evidence>
<evidence type="ECO:0000256" key="3">
    <source>
        <dbReference type="ARBA" id="ARBA00017307"/>
    </source>
</evidence>
<evidence type="ECO:0000256" key="5">
    <source>
        <dbReference type="ARBA" id="ARBA00023163"/>
    </source>
</evidence>
<dbReference type="InterPro" id="IPR037818">
    <property type="entry name" value="TAF8"/>
</dbReference>
<keyword evidence="10" id="KW-1185">Reference proteome</keyword>
<accession>A0AAF0DW68</accession>
<dbReference type="GO" id="GO:0006367">
    <property type="term" value="P:transcription initiation at RNA polymerase II promoter"/>
    <property type="evidence" value="ECO:0007669"/>
    <property type="project" value="TreeGrafter"/>
</dbReference>
<dbReference type="GO" id="GO:0005669">
    <property type="term" value="C:transcription factor TFIID complex"/>
    <property type="evidence" value="ECO:0007669"/>
    <property type="project" value="InterPro"/>
</dbReference>
<organism evidence="9 10">
    <name type="scientific">Malassezia brasiliensis</name>
    <dbReference type="NCBI Taxonomy" id="1821822"/>
    <lineage>
        <taxon>Eukaryota</taxon>
        <taxon>Fungi</taxon>
        <taxon>Dikarya</taxon>
        <taxon>Basidiomycota</taxon>
        <taxon>Ustilaginomycotina</taxon>
        <taxon>Malasseziomycetes</taxon>
        <taxon>Malasseziales</taxon>
        <taxon>Malasseziaceae</taxon>
        <taxon>Malassezia</taxon>
    </lineage>
</organism>
<feature type="compositionally biased region" description="Basic and acidic residues" evidence="7">
    <location>
        <begin position="293"/>
        <end position="303"/>
    </location>
</feature>
<feature type="region of interest" description="Disordered" evidence="7">
    <location>
        <begin position="244"/>
        <end position="303"/>
    </location>
</feature>
<evidence type="ECO:0000256" key="7">
    <source>
        <dbReference type="SAM" id="MobiDB-lite"/>
    </source>
</evidence>
<sequence>MGGVATFQPPDVAPPDLGADDVDHAVHELIAKVSRRTGYKGAQSSAVRRLTELVDDCRHSPTVHDVLQTFAYLGMDTPPLIAYAQQTSADRTHRTPVRAARARHGTEAWADPTADFLPSDDEGKSRDDDEGSSVWKKLMSDIVPDHLPPQPPRHCWMFTPVYATQMLSELPMIQLVNRKLDNARLVEASLRRLIRETDKAALPELEPKSRTDDTAMAIDSEHASISAETTGPKRSAEFENIEPAVADAPPPAGTETAPLADAPAGPGADAPATASTPAQVSTPVSNDVVPEPSEAHRESSAKMLDTKKPLLRAVNYKLSWYASLASNDSRLPSANLYTARLRGAVDEGGVAKRPRRYIV</sequence>